<evidence type="ECO:0000313" key="1">
    <source>
        <dbReference type="EMBL" id="MDG2991771.1"/>
    </source>
</evidence>
<dbReference type="RefSeq" id="WP_277867700.1">
    <property type="nucleotide sequence ID" value="NZ_JAKKUT010000005.1"/>
</dbReference>
<accession>A0ABT6F1X0</accession>
<organism evidence="1 2">
    <name type="scientific">Candidatus Synechococcus calcipolaris G9</name>
    <dbReference type="NCBI Taxonomy" id="1497997"/>
    <lineage>
        <taxon>Bacteria</taxon>
        <taxon>Bacillati</taxon>
        <taxon>Cyanobacteriota</taxon>
        <taxon>Cyanophyceae</taxon>
        <taxon>Synechococcales</taxon>
        <taxon>Synechococcaceae</taxon>
        <taxon>Synechococcus</taxon>
    </lineage>
</organism>
<reference evidence="1" key="2">
    <citation type="submission" date="2022-01" db="EMBL/GenBank/DDBJ databases">
        <authorList>
            <person name="Zivanovic Y."/>
            <person name="Moreira D."/>
            <person name="Lopez-Garcia P."/>
        </authorList>
    </citation>
    <scope>NUCLEOTIDE SEQUENCE</scope>
    <source>
        <strain evidence="1">G9</strain>
    </source>
</reference>
<reference evidence="1" key="1">
    <citation type="journal article" date="2022" name="Genome Biol. Evol.">
        <title>A New Gene Family Diagnostic for Intracellular Biomineralization of Amorphous Ca Carbonates by Cyanobacteria.</title>
        <authorList>
            <person name="Benzerara K."/>
            <person name="Duprat E."/>
            <person name="Bitard-Feildel T."/>
            <person name="Caumes G."/>
            <person name="Cassier-Chauvat C."/>
            <person name="Chauvat F."/>
            <person name="Dezi M."/>
            <person name="Diop S.I."/>
            <person name="Gaschignard G."/>
            <person name="Gorgen S."/>
            <person name="Gugger M."/>
            <person name="Lopez-Garcia P."/>
            <person name="Millet M."/>
            <person name="Skouri-Panet F."/>
            <person name="Moreira D."/>
            <person name="Callebaut I."/>
        </authorList>
    </citation>
    <scope>NUCLEOTIDE SEQUENCE</scope>
    <source>
        <strain evidence="1">G9</strain>
    </source>
</reference>
<keyword evidence="2" id="KW-1185">Reference proteome</keyword>
<sequence>MPTLHATIHRDVDHLTATDVAALAERLDEDDYDTPFAALDDWHLLRSLAFQRPELAAPYLHLLDLEAFDEA</sequence>
<protein>
    <submittedName>
        <fullName evidence="1">DUF2555 domain-containing protein</fullName>
    </submittedName>
</protein>
<dbReference type="Proteomes" id="UP001154265">
    <property type="component" value="Unassembled WGS sequence"/>
</dbReference>
<gene>
    <name evidence="1" type="ORF">L3556_12645</name>
</gene>
<proteinExistence type="predicted"/>
<evidence type="ECO:0000313" key="2">
    <source>
        <dbReference type="Proteomes" id="UP001154265"/>
    </source>
</evidence>
<comment type="caution">
    <text evidence="1">The sequence shown here is derived from an EMBL/GenBank/DDBJ whole genome shotgun (WGS) entry which is preliminary data.</text>
</comment>
<dbReference type="Pfam" id="PF10742">
    <property type="entry name" value="DUF2555"/>
    <property type="match status" value="1"/>
</dbReference>
<name>A0ABT6F1X0_9SYNE</name>
<dbReference type="EMBL" id="JAKKUT010000005">
    <property type="protein sequence ID" value="MDG2991771.1"/>
    <property type="molecule type" value="Genomic_DNA"/>
</dbReference>
<dbReference type="InterPro" id="IPR019678">
    <property type="entry name" value="DUF2555"/>
</dbReference>